<reference evidence="2" key="1">
    <citation type="journal article" date="2022" name="bioRxiv">
        <title>Sequencing and chromosome-scale assembly of the giantPleurodeles waltlgenome.</title>
        <authorList>
            <person name="Brown T."/>
            <person name="Elewa A."/>
            <person name="Iarovenko S."/>
            <person name="Subramanian E."/>
            <person name="Araus A.J."/>
            <person name="Petzold A."/>
            <person name="Susuki M."/>
            <person name="Suzuki K.-i.T."/>
            <person name="Hayashi T."/>
            <person name="Toyoda A."/>
            <person name="Oliveira C."/>
            <person name="Osipova E."/>
            <person name="Leigh N.D."/>
            <person name="Simon A."/>
            <person name="Yun M.H."/>
        </authorList>
    </citation>
    <scope>NUCLEOTIDE SEQUENCE</scope>
    <source>
        <strain evidence="2">20211129_DDA</strain>
        <tissue evidence="2">Liver</tissue>
    </source>
</reference>
<accession>A0AAV7SGU2</accession>
<organism evidence="2 3">
    <name type="scientific">Pleurodeles waltl</name>
    <name type="common">Iberian ribbed newt</name>
    <dbReference type="NCBI Taxonomy" id="8319"/>
    <lineage>
        <taxon>Eukaryota</taxon>
        <taxon>Metazoa</taxon>
        <taxon>Chordata</taxon>
        <taxon>Craniata</taxon>
        <taxon>Vertebrata</taxon>
        <taxon>Euteleostomi</taxon>
        <taxon>Amphibia</taxon>
        <taxon>Batrachia</taxon>
        <taxon>Caudata</taxon>
        <taxon>Salamandroidea</taxon>
        <taxon>Salamandridae</taxon>
        <taxon>Pleurodelinae</taxon>
        <taxon>Pleurodeles</taxon>
    </lineage>
</organism>
<proteinExistence type="predicted"/>
<dbReference type="Proteomes" id="UP001066276">
    <property type="component" value="Chromosome 4_2"/>
</dbReference>
<feature type="region of interest" description="Disordered" evidence="1">
    <location>
        <begin position="15"/>
        <end position="58"/>
    </location>
</feature>
<comment type="caution">
    <text evidence="2">The sequence shown here is derived from an EMBL/GenBank/DDBJ whole genome shotgun (WGS) entry which is preliminary data.</text>
</comment>
<keyword evidence="3" id="KW-1185">Reference proteome</keyword>
<name>A0AAV7SGU2_PLEWA</name>
<evidence type="ECO:0000313" key="3">
    <source>
        <dbReference type="Proteomes" id="UP001066276"/>
    </source>
</evidence>
<dbReference type="AlphaFoldDB" id="A0AAV7SGU2"/>
<sequence>MCCLLRLRRGTPLVAPGGTTTRLPGPAEGSLPGRPGGVQYEGRKRRRRAGGRRERAPMRTRRWKALVAWALRTRPSESETGRRWP</sequence>
<dbReference type="EMBL" id="JANPWB010000008">
    <property type="protein sequence ID" value="KAJ1163256.1"/>
    <property type="molecule type" value="Genomic_DNA"/>
</dbReference>
<evidence type="ECO:0000256" key="1">
    <source>
        <dbReference type="SAM" id="MobiDB-lite"/>
    </source>
</evidence>
<gene>
    <name evidence="2" type="ORF">NDU88_003717</name>
</gene>
<protein>
    <submittedName>
        <fullName evidence="2">Uncharacterized protein</fullName>
    </submittedName>
</protein>
<evidence type="ECO:0000313" key="2">
    <source>
        <dbReference type="EMBL" id="KAJ1163256.1"/>
    </source>
</evidence>